<keyword evidence="2" id="KW-1185">Reference proteome</keyword>
<gene>
    <name evidence="1" type="ORF">DV701_12745</name>
</gene>
<evidence type="ECO:0000313" key="2">
    <source>
        <dbReference type="Proteomes" id="UP000253790"/>
    </source>
</evidence>
<name>A0A345NPA8_9MICO</name>
<evidence type="ECO:0000313" key="1">
    <source>
        <dbReference type="EMBL" id="AXH96866.1"/>
    </source>
</evidence>
<sequence length="190" mass="20509">MWWDAFQSPRADLLVVGDHTVNNDDEWLTEWAGMQGSRAVDVHFWQEASDTHYEQTVRRGKDSGRADLVVWAAAREGTSLAAAAEMVPQFVSEGTRPDLVLISVAGEGDESDLDDLSAALAKAAGDRVPTAVVLSPPGWAASELVEPLAEWAARNDLPVVDLRDIKGLPPQPTPAEAAAAIQQVVRSWSE</sequence>
<proteinExistence type="predicted"/>
<protein>
    <submittedName>
        <fullName evidence="1">Uncharacterized protein</fullName>
    </submittedName>
</protein>
<accession>A0A345NPA8</accession>
<reference evidence="1 2" key="1">
    <citation type="submission" date="2018-07" db="EMBL/GenBank/DDBJ databases">
        <title>Complete genome sequencing of Ornithinimicrobium sp. AMA3305.</title>
        <authorList>
            <person name="Bae J.-W."/>
        </authorList>
    </citation>
    <scope>NUCLEOTIDE SEQUENCE [LARGE SCALE GENOMIC DNA]</scope>
    <source>
        <strain evidence="1 2">AMA3305</strain>
    </source>
</reference>
<dbReference type="Proteomes" id="UP000253790">
    <property type="component" value="Chromosome"/>
</dbReference>
<organism evidence="1 2">
    <name type="scientific">Ornithinimicrobium avium</name>
    <dbReference type="NCBI Taxonomy" id="2283195"/>
    <lineage>
        <taxon>Bacteria</taxon>
        <taxon>Bacillati</taxon>
        <taxon>Actinomycetota</taxon>
        <taxon>Actinomycetes</taxon>
        <taxon>Micrococcales</taxon>
        <taxon>Ornithinimicrobiaceae</taxon>
        <taxon>Ornithinimicrobium</taxon>
    </lineage>
</organism>
<dbReference type="EMBL" id="CP031229">
    <property type="protein sequence ID" value="AXH96866.1"/>
    <property type="molecule type" value="Genomic_DNA"/>
</dbReference>
<dbReference type="KEGG" id="orn:DV701_12745"/>
<dbReference type="AlphaFoldDB" id="A0A345NPA8"/>